<evidence type="ECO:0000313" key="5">
    <source>
        <dbReference type="EMBL" id="MDN3711995.1"/>
    </source>
</evidence>
<comment type="similarity">
    <text evidence="2">Belongs to the EfeM/EfeO family.</text>
</comment>
<evidence type="ECO:0000256" key="3">
    <source>
        <dbReference type="ARBA" id="ARBA00022729"/>
    </source>
</evidence>
<evidence type="ECO:0000256" key="1">
    <source>
        <dbReference type="ARBA" id="ARBA00004196"/>
    </source>
</evidence>
<dbReference type="NCBIfam" id="NF041757">
    <property type="entry name" value="EfeO"/>
    <property type="match status" value="1"/>
</dbReference>
<organism evidence="5 6">
    <name type="scientific">Paracoccus cavernae</name>
    <dbReference type="NCBI Taxonomy" id="1571207"/>
    <lineage>
        <taxon>Bacteria</taxon>
        <taxon>Pseudomonadati</taxon>
        <taxon>Pseudomonadota</taxon>
        <taxon>Alphaproteobacteria</taxon>
        <taxon>Rhodobacterales</taxon>
        <taxon>Paracoccaceae</taxon>
        <taxon>Paracoccus</taxon>
    </lineage>
</organism>
<dbReference type="Proteomes" id="UP001243846">
    <property type="component" value="Unassembled WGS sequence"/>
</dbReference>
<dbReference type="InterPro" id="IPR038352">
    <property type="entry name" value="Imelysin_sf"/>
</dbReference>
<protein>
    <submittedName>
        <fullName evidence="5">Iron uptake system protein EfeO</fullName>
    </submittedName>
</protein>
<dbReference type="PANTHER" id="PTHR39192:SF1">
    <property type="entry name" value="IRON UPTAKE SYSTEM COMPONENT EFEO"/>
    <property type="match status" value="1"/>
</dbReference>
<dbReference type="InterPro" id="IPR034981">
    <property type="entry name" value="Imelysin-like_EfeO/Algp7"/>
</dbReference>
<evidence type="ECO:0000259" key="4">
    <source>
        <dbReference type="Pfam" id="PF09375"/>
    </source>
</evidence>
<evidence type="ECO:0000313" key="6">
    <source>
        <dbReference type="Proteomes" id="UP001243846"/>
    </source>
</evidence>
<gene>
    <name evidence="5" type="primary">efeO</name>
    <name evidence="5" type="ORF">QWZ10_09545</name>
</gene>
<dbReference type="RefSeq" id="WP_377785632.1">
    <property type="nucleotide sequence ID" value="NZ_JBHUOC010000001.1"/>
</dbReference>
<accession>A0ABT8D5G6</accession>
<dbReference type="InterPro" id="IPR018976">
    <property type="entry name" value="Imelysin-like"/>
</dbReference>
<dbReference type="Pfam" id="PF09375">
    <property type="entry name" value="Peptidase_M75"/>
    <property type="match status" value="1"/>
</dbReference>
<dbReference type="InterPro" id="IPR053377">
    <property type="entry name" value="Iron_uptake_EfeM/EfeO"/>
</dbReference>
<feature type="domain" description="Imelysin-like" evidence="4">
    <location>
        <begin position="40"/>
        <end position="271"/>
    </location>
</feature>
<evidence type="ECO:0000256" key="2">
    <source>
        <dbReference type="ARBA" id="ARBA00005989"/>
    </source>
</evidence>
<dbReference type="PANTHER" id="PTHR39192">
    <property type="entry name" value="IRON UPTAKE SYSTEM COMPONENT EFEO"/>
    <property type="match status" value="1"/>
</dbReference>
<sequence length="279" mass="30778">MRPLPCQGDPDETPATDLCLRAGRPLAHAQEPSLDLVGPIAEYKLYVAENLDQLVEDTTAFTTAVKAGDIETAKALFAPTRLSYERIEPIAELFSDLDVSIDSRADDYELAEKDPKFPGFHRIEYGLWDQNSTEGLAPVADKLLADVTELQGRIEGLTFPPEVVVGGAAVLMEEVAATKISGEEDRYSHTDLWDFRGNFDGAYKIVELTRPLIAESEAEFLAKVDENFKTIDVTLDKYKEGEGYVSYDKLTEEDRLVLATGVNTLAEDLSTLRGKLGLD</sequence>
<proteinExistence type="inferred from homology"/>
<dbReference type="InterPro" id="IPR050894">
    <property type="entry name" value="EfeM/EfeO_iron_uptake"/>
</dbReference>
<comment type="subcellular location">
    <subcellularLocation>
        <location evidence="1">Cell envelope</location>
    </subcellularLocation>
</comment>
<comment type="caution">
    <text evidence="5">The sequence shown here is derived from an EMBL/GenBank/DDBJ whole genome shotgun (WGS) entry which is preliminary data.</text>
</comment>
<reference evidence="6" key="1">
    <citation type="journal article" date="2019" name="Int. J. Syst. Evol. Microbiol.">
        <title>The Global Catalogue of Microorganisms (GCM) 10K type strain sequencing project: providing services to taxonomists for standard genome sequencing and annotation.</title>
        <authorList>
            <consortium name="The Broad Institute Genomics Platform"/>
            <consortium name="The Broad Institute Genome Sequencing Center for Infectious Disease"/>
            <person name="Wu L."/>
            <person name="Ma J."/>
        </authorList>
    </citation>
    <scope>NUCLEOTIDE SEQUENCE [LARGE SCALE GENOMIC DNA]</scope>
    <source>
        <strain evidence="6">CECT 8482</strain>
    </source>
</reference>
<dbReference type="Gene3D" id="1.20.1420.20">
    <property type="entry name" value="M75 peptidase, HXXE motif"/>
    <property type="match status" value="1"/>
</dbReference>
<keyword evidence="6" id="KW-1185">Reference proteome</keyword>
<dbReference type="CDD" id="cd14656">
    <property type="entry name" value="Imelysin-like_EfeO"/>
    <property type="match status" value="1"/>
</dbReference>
<dbReference type="NCBIfam" id="NF007697">
    <property type="entry name" value="PRK10378.1"/>
    <property type="match status" value="1"/>
</dbReference>
<name>A0ABT8D5G6_9RHOB</name>
<keyword evidence="3" id="KW-0732">Signal</keyword>
<dbReference type="EMBL" id="JAUFRC010000001">
    <property type="protein sequence ID" value="MDN3711995.1"/>
    <property type="molecule type" value="Genomic_DNA"/>
</dbReference>